<evidence type="ECO:0000313" key="2">
    <source>
        <dbReference type="Proteomes" id="UP000003676"/>
    </source>
</evidence>
<protein>
    <submittedName>
        <fullName evidence="1">Uncharacterized protein</fullName>
    </submittedName>
</protein>
<proteinExistence type="predicted"/>
<organism evidence="1 2">
    <name type="scientific">Desulfovibrio piger ATCC 29098</name>
    <dbReference type="NCBI Taxonomy" id="411464"/>
    <lineage>
        <taxon>Bacteria</taxon>
        <taxon>Pseudomonadati</taxon>
        <taxon>Thermodesulfobacteriota</taxon>
        <taxon>Desulfovibrionia</taxon>
        <taxon>Desulfovibrionales</taxon>
        <taxon>Desulfovibrionaceae</taxon>
        <taxon>Desulfovibrio</taxon>
    </lineage>
</organism>
<reference evidence="1 2" key="1">
    <citation type="submission" date="2008-10" db="EMBL/GenBank/DDBJ databases">
        <title>Draft genome sequence of Desulvovibrio piger (ATCC 29098).</title>
        <authorList>
            <person name="Sudarsanam P."/>
            <person name="Ley R."/>
            <person name="Guruge J."/>
            <person name="Turnbaugh P.J."/>
            <person name="Mahowald M."/>
            <person name="Liep D."/>
            <person name="Gordon J."/>
        </authorList>
    </citation>
    <scope>NUCLEOTIDE SEQUENCE [LARGE SCALE GENOMIC DNA]</scope>
    <source>
        <strain evidence="1 2">ATCC 29098</strain>
    </source>
</reference>
<dbReference type="Proteomes" id="UP000003676">
    <property type="component" value="Unassembled WGS sequence"/>
</dbReference>
<sequence length="39" mass="4742">MQAFFSKKFLFTHFLPSSFLPIDPWTRRQTFCAYQAIRL</sequence>
<evidence type="ECO:0000313" key="1">
    <source>
        <dbReference type="EMBL" id="EEB34147.1"/>
    </source>
</evidence>
<reference evidence="1 2" key="2">
    <citation type="submission" date="2008-10" db="EMBL/GenBank/DDBJ databases">
        <authorList>
            <person name="Fulton L."/>
            <person name="Clifton S."/>
            <person name="Fulton B."/>
            <person name="Xu J."/>
            <person name="Minx P."/>
            <person name="Pepin K.H."/>
            <person name="Johnson M."/>
            <person name="Bhonagiri V."/>
            <person name="Nash W.E."/>
            <person name="Mardis E.R."/>
            <person name="Wilson R.K."/>
        </authorList>
    </citation>
    <scope>NUCLEOTIDE SEQUENCE [LARGE SCALE GENOMIC DNA]</scope>
    <source>
        <strain evidence="1 2">ATCC 29098</strain>
    </source>
</reference>
<comment type="caution">
    <text evidence="1">The sequence shown here is derived from an EMBL/GenBank/DDBJ whole genome shotgun (WGS) entry which is preliminary data.</text>
</comment>
<accession>B6WRY9</accession>
<dbReference type="HOGENOM" id="CLU_3308562_0_0_7"/>
<name>B6WRY9_9BACT</name>
<gene>
    <name evidence="1" type="ORF">DESPIG_00832</name>
</gene>
<dbReference type="EMBL" id="ABXU01000026">
    <property type="protein sequence ID" value="EEB34147.1"/>
    <property type="molecule type" value="Genomic_DNA"/>
</dbReference>
<dbReference type="AlphaFoldDB" id="B6WRY9"/>